<feature type="coiled-coil region" evidence="1">
    <location>
        <begin position="833"/>
        <end position="885"/>
    </location>
</feature>
<dbReference type="Proteomes" id="UP000264880">
    <property type="component" value="Chromosome"/>
</dbReference>
<keyword evidence="2" id="KW-0472">Membrane</keyword>
<evidence type="ECO:0000313" key="4">
    <source>
        <dbReference type="Proteomes" id="UP000264880"/>
    </source>
</evidence>
<gene>
    <name evidence="3" type="ORF">BHAMNSH16_05030</name>
</gene>
<feature type="coiled-coil region" evidence="1">
    <location>
        <begin position="1144"/>
        <end position="1196"/>
    </location>
</feature>
<keyword evidence="2" id="KW-0812">Transmembrane</keyword>
<dbReference type="EMBL" id="CP019914">
    <property type="protein sequence ID" value="ASJ21041.1"/>
    <property type="molecule type" value="Genomic_DNA"/>
</dbReference>
<feature type="coiled-coil region" evidence="1">
    <location>
        <begin position="1039"/>
        <end position="1091"/>
    </location>
</feature>
<feature type="coiled-coil region" evidence="1">
    <location>
        <begin position="627"/>
        <end position="679"/>
    </location>
</feature>
<keyword evidence="4" id="KW-1185">Reference proteome</keyword>
<feature type="transmembrane region" description="Helical" evidence="2">
    <location>
        <begin position="1536"/>
        <end position="1554"/>
    </location>
</feature>
<proteinExistence type="predicted"/>
<keyword evidence="1" id="KW-0175">Coiled coil</keyword>
<evidence type="ECO:0000256" key="2">
    <source>
        <dbReference type="SAM" id="Phobius"/>
    </source>
</evidence>
<feature type="coiled-coil region" evidence="1">
    <location>
        <begin position="402"/>
        <end position="458"/>
    </location>
</feature>
<feature type="coiled-coil region" evidence="1">
    <location>
        <begin position="728"/>
        <end position="780"/>
    </location>
</feature>
<name>A0AAC9XK51_9SPIR</name>
<accession>A0AAC9XK51</accession>
<feature type="coiled-coil region" evidence="1">
    <location>
        <begin position="1245"/>
        <end position="1297"/>
    </location>
</feature>
<dbReference type="KEGG" id="bhp:BHAMNSH16_05030"/>
<feature type="coiled-coil region" evidence="1">
    <location>
        <begin position="125"/>
        <end position="213"/>
    </location>
</feature>
<feature type="coiled-coil region" evidence="1">
    <location>
        <begin position="526"/>
        <end position="578"/>
    </location>
</feature>
<evidence type="ECO:0000313" key="3">
    <source>
        <dbReference type="EMBL" id="ASJ21041.1"/>
    </source>
</evidence>
<sequence length="1557" mass="183242">MAANDDMIKKDLIEDGGNSLDNKIVNIYERIDKLEKDLENIFSNDKITEDEKKHIIKEIVQDEDLLKFAAETMNKDSLKYDELINELKKELYNNVDDKIDEKIDKNNSNYNNIMLEQNLKNFKDISNLRKNQKDLENSINENNTKYDEVINNINNINNKLDTHSEEYKKEIESLNIKLEESREEQNKFLEEEKENLNNLKEELSNSINETIDERIEKNNANYNSIMLEQNLKNFKDISNLRKSQKDLENSINENNTKYDEVINNINNINNKLDTHSEEYKREIENLNNKINESKEEQTKFLDKEKGNLNKNYEGLLIDIKDINEKVDRYKSLYDEKLSTAENQFSTLMLDQNLKNYNEIDSLKKEHSDLKDFVEKIDNTVSINSLKYDDLINDINNKLSDNSFKHRKEMESLNTKLEESKEEQNKFLEEEKEDLNNIKENLNNLKEELSNSINETIDEKIEKNNANYNSIMLEQNLKNFKEISDLRKNYKDLENSIKENISNTVYASVNENNSKYDELISQLGVKTEDNKKEIDGLNSRVEEVREEQTKFLEEEKENLNNLKEELSNSVDEKIEKNNANYNSIMLEQNLKNFKELSGLKKVQKDLEDSILVNNSKYDELINQLAVKTEDNKKEIDSLNTRVEEVREEQNKFLEEEKENLNNLKEELSNSVDEKIEKNNANYNSIMLEQNLKNFKELSGLKKVQKDLEDSILVNNSKYDELINQLAVKTEDNKKEIDSLNTRVEEVREEQTKFLEEEKENLNNLKEELSNSVDEKIDEKIEKNNANYNSIMLEQNLKNFKELSGLKKVQKDLEDSILVNNSKYDELINQLGVKTEDNKKEIDGLNSRVEEVREEQTKFLEEEKENLNNLKEELSNSVDEKIDEKIEKNNANYNSIMLEQNLKNFKELSGLKKVQKDLEDSILVNNSKYDELINQLGVKTEDNKKEIDGLNSRVEEVREEQTKFLEEEKENLNNLKEELSNSVDEKIEKNNANYNSIMLEQNLKNFKELSGLKKVQKDLEDSILVNNSKYDELINQLGVKTEDNKKEIDSLNTRVEEVREEQTKFLEEEKENLNNLKEELSNSVDEKIDEKIEKNNANYNCIMLEQNLKNFKELSGLKKVQKDLEDSILVNNSKYDELINQLGVKTEDNKKEIDGLNSRVEEVREEQTKFLEEEKENLNNLKEELSNSVDEKIEKNNANYNSIMLEQNLKNFKELSGLKKVQKDLEDSILVNNSKYDELINQLVVKTEDNKKEIDSLNTRVEEVREEQTKFLEEEKENLNNLKEELSNSVDEKIDEKIEKNNANYNSIMLEQNLKNFKELSGLKKVQKDLEDSLLVNNSKYDELINQLGVKTEDNKKEIDSLNTRVEEVREEQTKFLEEEKENLNNLKEELSNSVDEKIDEKIEKNNANYNSIMLEQNLKNFKELSDLRKHYKELEEEINKLANKDIQYNPNNSNFEEFADIINKRLNNQEAKNDEFIKTVNDILNKNNIKYEELFDSVSRKSDVYNVNNNSEYIRYVKNKEERCKDNKTLDKKISDVTILSISIFAVIVVIFLAYQLL</sequence>
<feature type="coiled-coil region" evidence="1">
    <location>
        <begin position="1350"/>
        <end position="1485"/>
    </location>
</feature>
<evidence type="ECO:0000256" key="1">
    <source>
        <dbReference type="SAM" id="Coils"/>
    </source>
</evidence>
<feature type="coiled-coil region" evidence="1">
    <location>
        <begin position="938"/>
        <end position="990"/>
    </location>
</feature>
<organism evidence="3 4">
    <name type="scientific">Brachyspira hampsonii</name>
    <dbReference type="NCBI Taxonomy" id="1287055"/>
    <lineage>
        <taxon>Bacteria</taxon>
        <taxon>Pseudomonadati</taxon>
        <taxon>Spirochaetota</taxon>
        <taxon>Spirochaetia</taxon>
        <taxon>Brachyspirales</taxon>
        <taxon>Brachyspiraceae</taxon>
        <taxon>Brachyspira</taxon>
    </lineage>
</organism>
<keyword evidence="2" id="KW-1133">Transmembrane helix</keyword>
<reference evidence="3 4" key="1">
    <citation type="submission" date="2017-02" db="EMBL/GenBank/DDBJ databases">
        <title>Complete genome sequence of Brachyspira hampsonii genomovar I strain NSH-16 (ATCC BAA-2463).</title>
        <authorList>
            <person name="Mirajkar N.S."/>
            <person name="Gebhart C.J."/>
        </authorList>
    </citation>
    <scope>NUCLEOTIDE SEQUENCE [LARGE SCALE GENOMIC DNA]</scope>
    <source>
        <strain evidence="3 4">NSH-16</strain>
    </source>
</reference>
<feature type="coiled-coil region" evidence="1">
    <location>
        <begin position="237"/>
        <end position="311"/>
    </location>
</feature>
<dbReference type="RefSeq" id="WP_088859733.1">
    <property type="nucleotide sequence ID" value="NZ_CP019914.1"/>
</dbReference>
<protein>
    <submittedName>
        <fullName evidence="3">Uncharacterized protein</fullName>
    </submittedName>
</protein>